<proteinExistence type="predicted"/>
<reference evidence="3 4" key="1">
    <citation type="submission" date="2020-11" db="EMBL/GenBank/DDBJ databases">
        <title>Draft Genome Sequence and Secondary Metabolite Biosynthetic Potential of the Lysobacter niastensis Type strain DSM 18481.</title>
        <authorList>
            <person name="Turrini P."/>
            <person name="Artuso I."/>
            <person name="Tescari M."/>
            <person name="Lugli G.A."/>
            <person name="Frangipani E."/>
            <person name="Ventura M."/>
            <person name="Visca P."/>
        </authorList>
    </citation>
    <scope>NUCLEOTIDE SEQUENCE [LARGE SCALE GENOMIC DNA]</scope>
    <source>
        <strain evidence="3 4">DSM 18481</strain>
    </source>
</reference>
<dbReference type="Proteomes" id="UP001429984">
    <property type="component" value="Unassembled WGS sequence"/>
</dbReference>
<protein>
    <recommendedName>
        <fullName evidence="5">Energy transducer TonB</fullName>
    </recommendedName>
</protein>
<keyword evidence="2" id="KW-0812">Transmembrane</keyword>
<evidence type="ECO:0000256" key="1">
    <source>
        <dbReference type="SAM" id="MobiDB-lite"/>
    </source>
</evidence>
<name>A0ABS0BBS0_9GAMM</name>
<keyword evidence="2" id="KW-0472">Membrane</keyword>
<keyword evidence="2" id="KW-1133">Transmembrane helix</keyword>
<sequence>MRATGTSQRDHTIAAIIVVVVHLVLAWGLSRMLRAYYAPVADDAHVTEIQFVPRAQPLSAARAAGRPLAVAPVREREPARAVPNDPKEQRPAPENAAPSGTLSAVLLDQARQWAEQQARAEAEPVDAFARTHPLANDGLRPTRTRFRFREPLSAAAIVNSVGKAFSPPGYEADPCLQNRRNISELAPLGDSAALRHDVEFERRHCRP</sequence>
<comment type="caution">
    <text evidence="3">The sequence shown here is derived from an EMBL/GenBank/DDBJ whole genome shotgun (WGS) entry which is preliminary data.</text>
</comment>
<organism evidence="3 4">
    <name type="scientific">Lysobacter niastensis</name>
    <dbReference type="NCBI Taxonomy" id="380629"/>
    <lineage>
        <taxon>Bacteria</taxon>
        <taxon>Pseudomonadati</taxon>
        <taxon>Pseudomonadota</taxon>
        <taxon>Gammaproteobacteria</taxon>
        <taxon>Lysobacterales</taxon>
        <taxon>Lysobacteraceae</taxon>
        <taxon>Lysobacter</taxon>
    </lineage>
</organism>
<feature type="compositionally biased region" description="Basic and acidic residues" evidence="1">
    <location>
        <begin position="73"/>
        <end position="91"/>
    </location>
</feature>
<gene>
    <name evidence="3" type="ORF">IU514_14250</name>
</gene>
<feature type="region of interest" description="Disordered" evidence="1">
    <location>
        <begin position="116"/>
        <end position="138"/>
    </location>
</feature>
<keyword evidence="4" id="KW-1185">Reference proteome</keyword>
<feature type="region of interest" description="Disordered" evidence="1">
    <location>
        <begin position="67"/>
        <end position="100"/>
    </location>
</feature>
<dbReference type="RefSeq" id="WP_194931789.1">
    <property type="nucleotide sequence ID" value="NZ_JADLZT010000007.1"/>
</dbReference>
<dbReference type="EMBL" id="JADLZT010000007">
    <property type="protein sequence ID" value="MBF6025191.1"/>
    <property type="molecule type" value="Genomic_DNA"/>
</dbReference>
<evidence type="ECO:0000313" key="3">
    <source>
        <dbReference type="EMBL" id="MBF6025191.1"/>
    </source>
</evidence>
<accession>A0ABS0BBS0</accession>
<evidence type="ECO:0000256" key="2">
    <source>
        <dbReference type="SAM" id="Phobius"/>
    </source>
</evidence>
<evidence type="ECO:0008006" key="5">
    <source>
        <dbReference type="Google" id="ProtNLM"/>
    </source>
</evidence>
<feature type="transmembrane region" description="Helical" evidence="2">
    <location>
        <begin position="12"/>
        <end position="29"/>
    </location>
</feature>
<evidence type="ECO:0000313" key="4">
    <source>
        <dbReference type="Proteomes" id="UP001429984"/>
    </source>
</evidence>